<dbReference type="EMBL" id="FO117623">
    <property type="protein sequence ID" value="CCG01883.1"/>
    <property type="molecule type" value="Genomic_DNA"/>
</dbReference>
<keyword evidence="3" id="KW-0515">Mutator protein</keyword>
<evidence type="ECO:0000313" key="14">
    <source>
        <dbReference type="Proteomes" id="UP000007517"/>
    </source>
</evidence>
<dbReference type="GO" id="GO:0035539">
    <property type="term" value="F:8-oxo-7,8-dihydrodeoxyguanosine triphosphate pyrophosphatase activity"/>
    <property type="evidence" value="ECO:0007669"/>
    <property type="project" value="UniProtKB-EC"/>
</dbReference>
<keyword evidence="8" id="KW-0460">Magnesium</keyword>
<proteinExistence type="inferred from homology"/>
<dbReference type="OrthoDB" id="9804442at2"/>
<dbReference type="AlphaFoldDB" id="H6RUB8"/>
<evidence type="ECO:0000256" key="6">
    <source>
        <dbReference type="ARBA" id="ARBA00022763"/>
    </source>
</evidence>
<dbReference type="HOGENOM" id="CLU_1119182_0_0_11"/>
<name>H6RUB8_BLASD</name>
<evidence type="ECO:0000256" key="3">
    <source>
        <dbReference type="ARBA" id="ARBA00022457"/>
    </source>
</evidence>
<keyword evidence="9" id="KW-0234">DNA repair</keyword>
<dbReference type="KEGG" id="bsd:BLASA_0933"/>
<keyword evidence="4" id="KW-0235">DNA replication</keyword>
<evidence type="ECO:0000256" key="1">
    <source>
        <dbReference type="ARBA" id="ARBA00001946"/>
    </source>
</evidence>
<organism evidence="13 14">
    <name type="scientific">Blastococcus saxobsidens (strain DD2)</name>
    <dbReference type="NCBI Taxonomy" id="1146883"/>
    <lineage>
        <taxon>Bacteria</taxon>
        <taxon>Bacillati</taxon>
        <taxon>Actinomycetota</taxon>
        <taxon>Actinomycetes</taxon>
        <taxon>Geodermatophilales</taxon>
        <taxon>Geodermatophilaceae</taxon>
        <taxon>Blastococcus</taxon>
    </lineage>
</organism>
<dbReference type="PANTHER" id="PTHR47707">
    <property type="entry name" value="8-OXO-DGTP DIPHOSPHATASE"/>
    <property type="match status" value="1"/>
</dbReference>
<comment type="similarity">
    <text evidence="2">Belongs to the Nudix hydrolase family.</text>
</comment>
<dbReference type="RefSeq" id="WP_014374789.1">
    <property type="nucleotide sequence ID" value="NC_016943.1"/>
</dbReference>
<evidence type="ECO:0000256" key="4">
    <source>
        <dbReference type="ARBA" id="ARBA00022705"/>
    </source>
</evidence>
<dbReference type="Proteomes" id="UP000007517">
    <property type="component" value="Chromosome"/>
</dbReference>
<dbReference type="GO" id="GO:0044716">
    <property type="term" value="F:8-oxo-GDP phosphatase activity"/>
    <property type="evidence" value="ECO:0007669"/>
    <property type="project" value="TreeGrafter"/>
</dbReference>
<comment type="catalytic activity">
    <reaction evidence="10">
        <text>8-oxo-dGTP + H2O = 8-oxo-dGMP + diphosphate + H(+)</text>
        <dbReference type="Rhea" id="RHEA:31575"/>
        <dbReference type="ChEBI" id="CHEBI:15377"/>
        <dbReference type="ChEBI" id="CHEBI:15378"/>
        <dbReference type="ChEBI" id="CHEBI:33019"/>
        <dbReference type="ChEBI" id="CHEBI:63224"/>
        <dbReference type="ChEBI" id="CHEBI:77896"/>
        <dbReference type="EC" id="3.6.1.55"/>
    </reaction>
</comment>
<dbReference type="eggNOG" id="COG0494">
    <property type="taxonomic scope" value="Bacteria"/>
</dbReference>
<reference evidence="14" key="2">
    <citation type="submission" date="2012-02" db="EMBL/GenBank/DDBJ databases">
        <title>Complete genome sequence of Blastococcus saxobsidens strain DD2.</title>
        <authorList>
            <person name="Genoscope."/>
        </authorList>
    </citation>
    <scope>NUCLEOTIDE SEQUENCE [LARGE SCALE GENOMIC DNA]</scope>
    <source>
        <strain evidence="14">DD2</strain>
    </source>
</reference>
<evidence type="ECO:0000259" key="12">
    <source>
        <dbReference type="PROSITE" id="PS51462"/>
    </source>
</evidence>
<accession>H6RUB8</accession>
<keyword evidence="5" id="KW-0479">Metal-binding</keyword>
<evidence type="ECO:0000313" key="13">
    <source>
        <dbReference type="EMBL" id="CCG01883.1"/>
    </source>
</evidence>
<dbReference type="GO" id="GO:0008413">
    <property type="term" value="F:8-oxo-7,8-dihydroguanosine triphosphate pyrophosphatase activity"/>
    <property type="evidence" value="ECO:0007669"/>
    <property type="project" value="TreeGrafter"/>
</dbReference>
<dbReference type="GO" id="GO:0046872">
    <property type="term" value="F:metal ion binding"/>
    <property type="evidence" value="ECO:0007669"/>
    <property type="project" value="UniProtKB-KW"/>
</dbReference>
<dbReference type="InterPro" id="IPR000086">
    <property type="entry name" value="NUDIX_hydrolase_dom"/>
</dbReference>
<evidence type="ECO:0000256" key="8">
    <source>
        <dbReference type="ARBA" id="ARBA00022842"/>
    </source>
</evidence>
<dbReference type="Gene3D" id="3.90.79.10">
    <property type="entry name" value="Nucleoside Triphosphate Pyrophosphohydrolase"/>
    <property type="match status" value="1"/>
</dbReference>
<evidence type="ECO:0000256" key="5">
    <source>
        <dbReference type="ARBA" id="ARBA00022723"/>
    </source>
</evidence>
<dbReference type="EC" id="3.6.1.55" evidence="11"/>
<evidence type="ECO:0000256" key="11">
    <source>
        <dbReference type="ARBA" id="ARBA00038905"/>
    </source>
</evidence>
<dbReference type="GO" id="GO:0006260">
    <property type="term" value="P:DNA replication"/>
    <property type="evidence" value="ECO:0007669"/>
    <property type="project" value="UniProtKB-KW"/>
</dbReference>
<reference evidence="13 14" key="1">
    <citation type="journal article" date="2012" name="J. Bacteriol.">
        <title>Genome Sequence of Blastococcus saxobsidens DD2, a Stone-Inhabiting Bacterium.</title>
        <authorList>
            <person name="Chouaia B."/>
            <person name="Crotti E."/>
            <person name="Brusetti L."/>
            <person name="Daffonchio D."/>
            <person name="Essoussi I."/>
            <person name="Nouioui I."/>
            <person name="Sbissi I."/>
            <person name="Ghodhbane-Gtari F."/>
            <person name="Gtari M."/>
            <person name="Vacherie B."/>
            <person name="Barbe V."/>
            <person name="Medigue C."/>
            <person name="Gury J."/>
            <person name="Pujic P."/>
            <person name="Normand P."/>
        </authorList>
    </citation>
    <scope>NUCLEOTIDE SEQUENCE [LARGE SCALE GENOMIC DNA]</scope>
    <source>
        <strain evidence="13 14">DD2</strain>
    </source>
</reference>
<dbReference type="CDD" id="cd03425">
    <property type="entry name" value="NUDIX_MutT_NudA_like"/>
    <property type="match status" value="1"/>
</dbReference>
<evidence type="ECO:0000256" key="10">
    <source>
        <dbReference type="ARBA" id="ARBA00035861"/>
    </source>
</evidence>
<feature type="domain" description="Nudix hydrolase" evidence="12">
    <location>
        <begin position="117"/>
        <end position="248"/>
    </location>
</feature>
<dbReference type="GO" id="GO:0044715">
    <property type="term" value="F:8-oxo-dGDP phosphatase activity"/>
    <property type="evidence" value="ECO:0007669"/>
    <property type="project" value="TreeGrafter"/>
</dbReference>
<dbReference type="GO" id="GO:0006281">
    <property type="term" value="P:DNA repair"/>
    <property type="evidence" value="ECO:0007669"/>
    <property type="project" value="UniProtKB-KW"/>
</dbReference>
<evidence type="ECO:0000256" key="2">
    <source>
        <dbReference type="ARBA" id="ARBA00005582"/>
    </source>
</evidence>
<protein>
    <recommendedName>
        <fullName evidence="11">8-oxo-dGTP diphosphatase</fullName>
        <ecNumber evidence="11">3.6.1.55</ecNumber>
    </recommendedName>
</protein>
<evidence type="ECO:0000256" key="9">
    <source>
        <dbReference type="ARBA" id="ARBA00023204"/>
    </source>
</evidence>
<comment type="cofactor">
    <cofactor evidence="1">
        <name>Mg(2+)</name>
        <dbReference type="ChEBI" id="CHEBI:18420"/>
    </cofactor>
</comment>
<dbReference type="STRING" id="1146883.BLASA_0933"/>
<dbReference type="Pfam" id="PF00293">
    <property type="entry name" value="NUDIX"/>
    <property type="match status" value="1"/>
</dbReference>
<dbReference type="SUPFAM" id="SSF55811">
    <property type="entry name" value="Nudix"/>
    <property type="match status" value="1"/>
</dbReference>
<keyword evidence="7 13" id="KW-0378">Hydrolase</keyword>
<gene>
    <name evidence="13" type="ordered locus">BLASA_0933</name>
</gene>
<keyword evidence="14" id="KW-1185">Reference proteome</keyword>
<evidence type="ECO:0000256" key="7">
    <source>
        <dbReference type="ARBA" id="ARBA00022801"/>
    </source>
</evidence>
<dbReference type="InterPro" id="IPR047127">
    <property type="entry name" value="MutT-like"/>
</dbReference>
<sequence length="261" mass="28088">MFRLRFTTLVEAPLTVAFDVARALGRPWPVPLEEVVSVRPERDVYAVARGRGWITHSRRFTATGAGTLVDEQVDWDTGLPGIVSGVVDRLVLRGRVVRAMQAHLDGYAAAAAHRALDVVRVVGAALVDGDRVLVAQRSGGRYDGCWEFPGGKVEPGESDLAALVRECAEELRVDVVPQAFLGEVLLDGVVAGGAPGASTMRVWWGRIAHGRPVAHEHAQLRWVGAADLDALDWIPADRPLLPAVRALLGLGGAPRRGRTSR</sequence>
<dbReference type="InterPro" id="IPR015797">
    <property type="entry name" value="NUDIX_hydrolase-like_dom_sf"/>
</dbReference>
<dbReference type="PANTHER" id="PTHR47707:SF1">
    <property type="entry name" value="NUDIX HYDROLASE FAMILY PROTEIN"/>
    <property type="match status" value="1"/>
</dbReference>
<dbReference type="PROSITE" id="PS51462">
    <property type="entry name" value="NUDIX"/>
    <property type="match status" value="1"/>
</dbReference>
<keyword evidence="6" id="KW-0227">DNA damage</keyword>